<dbReference type="Pfam" id="PF13738">
    <property type="entry name" value="Pyr_redox_3"/>
    <property type="match status" value="1"/>
</dbReference>
<gene>
    <name evidence="2" type="ORF">M421DRAFT_419007</name>
</gene>
<dbReference type="PANTHER" id="PTHR42877">
    <property type="entry name" value="L-ORNITHINE N(5)-MONOOXYGENASE-RELATED"/>
    <property type="match status" value="1"/>
</dbReference>
<protein>
    <submittedName>
        <fullName evidence="2">Putative monooxygenase</fullName>
    </submittedName>
</protein>
<dbReference type="RefSeq" id="XP_033450219.1">
    <property type="nucleotide sequence ID" value="XM_033591973.1"/>
</dbReference>
<sequence>MEYTIPVQTKVVIIGAGFGGLGMGAALKRAGEHEFMILEKGSTVGGVWRDNTYPGCTCDVPSHLYSFSFAPYKGRKKRFPPQKEILNYLKEAADDEGLLPHLHLHTEVAKARFREDKSDWEIITATNDHIHAEIVIFAVGQLHKPNYPNVPGLDTFHGPILHPAEWDNRINFHQKHISIIGTGSSAVQMLPSLASVASSVTVYQRNPHWVLPKLSPDFGRIGRTLLRAPGAHRIYRKSLHYGADILLSPIPRSKLWRSVVETYARHSLRRQVVDTDLSQKLVPTYPLGTKRILFDNGFYPALTRPNVQLITEPMRLISERGIETNAGLQPTDVIICATGFRASEFIVPINVQGRNGRTLNDDWRSGAEAFMGLAIHGYPSLFMIAGPNSFNPAGSNPEMKEVQIEYIIRCMRWKKECGASAIEVNQKATMEYQEWLERKMAKTVWQDLVDSWYKHRTGKITNPWPESLRAFKHMLRPHPSRSFNRLESHGQSSRESTSSEFDMWFALEK</sequence>
<dbReference type="PANTHER" id="PTHR42877:SF4">
    <property type="entry name" value="FAD_NAD(P)-BINDING DOMAIN-CONTAINING PROTEIN-RELATED"/>
    <property type="match status" value="1"/>
</dbReference>
<dbReference type="Proteomes" id="UP000800082">
    <property type="component" value="Unassembled WGS sequence"/>
</dbReference>
<comment type="similarity">
    <text evidence="1">Belongs to the FAD-binding monooxygenase family.</text>
</comment>
<dbReference type="EMBL" id="ML978964">
    <property type="protein sequence ID" value="KAF1929971.1"/>
    <property type="molecule type" value="Genomic_DNA"/>
</dbReference>
<evidence type="ECO:0000313" key="3">
    <source>
        <dbReference type="Proteomes" id="UP000800082"/>
    </source>
</evidence>
<keyword evidence="3" id="KW-1185">Reference proteome</keyword>
<dbReference type="OrthoDB" id="74360at2759"/>
<dbReference type="AlphaFoldDB" id="A0A6A5RNI6"/>
<proteinExistence type="inferred from homology"/>
<reference evidence="2" key="1">
    <citation type="journal article" date="2020" name="Stud. Mycol.">
        <title>101 Dothideomycetes genomes: a test case for predicting lifestyles and emergence of pathogens.</title>
        <authorList>
            <person name="Haridas S."/>
            <person name="Albert R."/>
            <person name="Binder M."/>
            <person name="Bloem J."/>
            <person name="Labutti K."/>
            <person name="Salamov A."/>
            <person name="Andreopoulos B."/>
            <person name="Baker S."/>
            <person name="Barry K."/>
            <person name="Bills G."/>
            <person name="Bluhm B."/>
            <person name="Cannon C."/>
            <person name="Castanera R."/>
            <person name="Culley D."/>
            <person name="Daum C."/>
            <person name="Ezra D."/>
            <person name="Gonzalez J."/>
            <person name="Henrissat B."/>
            <person name="Kuo A."/>
            <person name="Liang C."/>
            <person name="Lipzen A."/>
            <person name="Lutzoni F."/>
            <person name="Magnuson J."/>
            <person name="Mondo S."/>
            <person name="Nolan M."/>
            <person name="Ohm R."/>
            <person name="Pangilinan J."/>
            <person name="Park H.-J."/>
            <person name="Ramirez L."/>
            <person name="Alfaro M."/>
            <person name="Sun H."/>
            <person name="Tritt A."/>
            <person name="Yoshinaga Y."/>
            <person name="Zwiers L.-H."/>
            <person name="Turgeon B."/>
            <person name="Goodwin S."/>
            <person name="Spatafora J."/>
            <person name="Crous P."/>
            <person name="Grigoriev I."/>
        </authorList>
    </citation>
    <scope>NUCLEOTIDE SEQUENCE</scope>
    <source>
        <strain evidence="2">CBS 183.55</strain>
    </source>
</reference>
<dbReference type="InterPro" id="IPR051209">
    <property type="entry name" value="FAD-bind_Monooxygenase_sf"/>
</dbReference>
<evidence type="ECO:0000256" key="1">
    <source>
        <dbReference type="ARBA" id="ARBA00010139"/>
    </source>
</evidence>
<dbReference type="GO" id="GO:0004497">
    <property type="term" value="F:monooxygenase activity"/>
    <property type="evidence" value="ECO:0007669"/>
    <property type="project" value="UniProtKB-KW"/>
</dbReference>
<organism evidence="2 3">
    <name type="scientific">Didymella exigua CBS 183.55</name>
    <dbReference type="NCBI Taxonomy" id="1150837"/>
    <lineage>
        <taxon>Eukaryota</taxon>
        <taxon>Fungi</taxon>
        <taxon>Dikarya</taxon>
        <taxon>Ascomycota</taxon>
        <taxon>Pezizomycotina</taxon>
        <taxon>Dothideomycetes</taxon>
        <taxon>Pleosporomycetidae</taxon>
        <taxon>Pleosporales</taxon>
        <taxon>Pleosporineae</taxon>
        <taxon>Didymellaceae</taxon>
        <taxon>Didymella</taxon>
    </lineage>
</organism>
<dbReference type="InterPro" id="IPR036188">
    <property type="entry name" value="FAD/NAD-bd_sf"/>
</dbReference>
<accession>A0A6A5RNI6</accession>
<name>A0A6A5RNI6_9PLEO</name>
<dbReference type="SUPFAM" id="SSF51905">
    <property type="entry name" value="FAD/NAD(P)-binding domain"/>
    <property type="match status" value="2"/>
</dbReference>
<dbReference type="GeneID" id="54349641"/>
<keyword evidence="2" id="KW-0560">Oxidoreductase</keyword>
<dbReference type="Gene3D" id="3.50.50.60">
    <property type="entry name" value="FAD/NAD(P)-binding domain"/>
    <property type="match status" value="3"/>
</dbReference>
<keyword evidence="2" id="KW-0503">Monooxygenase</keyword>
<evidence type="ECO:0000313" key="2">
    <source>
        <dbReference type="EMBL" id="KAF1929971.1"/>
    </source>
</evidence>